<dbReference type="PRINTS" id="PR00261">
    <property type="entry name" value="LDLRECEPTOR"/>
</dbReference>
<organism evidence="12 13">
    <name type="scientific">Anopheles farauti</name>
    <dbReference type="NCBI Taxonomy" id="69004"/>
    <lineage>
        <taxon>Eukaryota</taxon>
        <taxon>Metazoa</taxon>
        <taxon>Ecdysozoa</taxon>
        <taxon>Arthropoda</taxon>
        <taxon>Hexapoda</taxon>
        <taxon>Insecta</taxon>
        <taxon>Pterygota</taxon>
        <taxon>Neoptera</taxon>
        <taxon>Endopterygota</taxon>
        <taxon>Diptera</taxon>
        <taxon>Nematocera</taxon>
        <taxon>Culicoidea</taxon>
        <taxon>Culicidae</taxon>
        <taxon>Anophelinae</taxon>
        <taxon>Anopheles</taxon>
    </lineage>
</organism>
<dbReference type="VEuPathDB" id="VectorBase:AFAF020001"/>
<dbReference type="GO" id="GO:0005886">
    <property type="term" value="C:plasma membrane"/>
    <property type="evidence" value="ECO:0007669"/>
    <property type="project" value="TreeGrafter"/>
</dbReference>
<dbReference type="Gene3D" id="4.10.400.10">
    <property type="entry name" value="Low-density Lipoprotein Receptor"/>
    <property type="match status" value="1"/>
</dbReference>
<dbReference type="AlphaFoldDB" id="A0A182QZJ4"/>
<name>A0A182QZJ4_9DIPT</name>
<dbReference type="InterPro" id="IPR036055">
    <property type="entry name" value="LDL_receptor-like_sf"/>
</dbReference>
<evidence type="ECO:0000256" key="4">
    <source>
        <dbReference type="ARBA" id="ARBA00022737"/>
    </source>
</evidence>
<keyword evidence="9" id="KW-0325">Glycoprotein</keyword>
<keyword evidence="3" id="KW-0732">Signal</keyword>
<reference evidence="12" key="2">
    <citation type="submission" date="2020-05" db="UniProtKB">
        <authorList>
            <consortium name="EnsemblMetazoa"/>
        </authorList>
    </citation>
    <scope>IDENTIFICATION</scope>
    <source>
        <strain evidence="12">FAR1</strain>
    </source>
</reference>
<feature type="compositionally biased region" description="Basic residues" evidence="11">
    <location>
        <begin position="142"/>
        <end position="160"/>
    </location>
</feature>
<dbReference type="EnsemblMetazoa" id="AFAF020001-RA">
    <property type="protein sequence ID" value="AFAF020001-PA"/>
    <property type="gene ID" value="AFAF020001"/>
</dbReference>
<dbReference type="SMART" id="SM00192">
    <property type="entry name" value="LDLa"/>
    <property type="match status" value="2"/>
</dbReference>
<dbReference type="Pfam" id="PF00057">
    <property type="entry name" value="Ldl_recept_a"/>
    <property type="match status" value="1"/>
</dbReference>
<evidence type="ECO:0000256" key="1">
    <source>
        <dbReference type="ARBA" id="ARBA00004167"/>
    </source>
</evidence>
<keyword evidence="7 10" id="KW-1015">Disulfide bond</keyword>
<evidence type="ECO:0000313" key="13">
    <source>
        <dbReference type="Proteomes" id="UP000075886"/>
    </source>
</evidence>
<dbReference type="FunFam" id="4.10.400.10:FF:000034">
    <property type="entry name" value="Low-density lipoprotein receptor-related protein 2"/>
    <property type="match status" value="1"/>
</dbReference>
<evidence type="ECO:0000256" key="10">
    <source>
        <dbReference type="PROSITE-ProRule" id="PRU00124"/>
    </source>
</evidence>
<comment type="subcellular location">
    <subcellularLocation>
        <location evidence="1">Membrane</location>
        <topology evidence="1">Single-pass membrane protein</topology>
    </subcellularLocation>
</comment>
<keyword evidence="2" id="KW-0812">Transmembrane</keyword>
<keyword evidence="8" id="KW-0675">Receptor</keyword>
<proteinExistence type="predicted"/>
<evidence type="ECO:0000256" key="3">
    <source>
        <dbReference type="ARBA" id="ARBA00022729"/>
    </source>
</evidence>
<evidence type="ECO:0000256" key="7">
    <source>
        <dbReference type="ARBA" id="ARBA00023157"/>
    </source>
</evidence>
<dbReference type="PROSITE" id="PS01209">
    <property type="entry name" value="LDLRA_1"/>
    <property type="match status" value="1"/>
</dbReference>
<evidence type="ECO:0000256" key="11">
    <source>
        <dbReference type="SAM" id="MobiDB-lite"/>
    </source>
</evidence>
<accession>A0A182QZJ4</accession>
<dbReference type="PROSITE" id="PS50068">
    <property type="entry name" value="LDLRA_2"/>
    <property type="match status" value="1"/>
</dbReference>
<evidence type="ECO:0000256" key="2">
    <source>
        <dbReference type="ARBA" id="ARBA00022692"/>
    </source>
</evidence>
<feature type="compositionally biased region" description="Basic and acidic residues" evidence="11">
    <location>
        <begin position="164"/>
        <end position="175"/>
    </location>
</feature>
<evidence type="ECO:0000256" key="9">
    <source>
        <dbReference type="ARBA" id="ARBA00023180"/>
    </source>
</evidence>
<keyword evidence="5" id="KW-1133">Transmembrane helix</keyword>
<dbReference type="EMBL" id="AXCN02001601">
    <property type="status" value="NOT_ANNOTATED_CDS"/>
    <property type="molecule type" value="Genomic_DNA"/>
</dbReference>
<dbReference type="STRING" id="69004.A0A182QZJ4"/>
<dbReference type="PANTHER" id="PTHR22722">
    <property type="entry name" value="LOW-DENSITY LIPOPROTEIN RECEPTOR-RELATED PROTEIN 2-RELATED"/>
    <property type="match status" value="1"/>
</dbReference>
<protein>
    <recommendedName>
        <fullName evidence="14">SEA domain-containing protein</fullName>
    </recommendedName>
</protein>
<dbReference type="CDD" id="cd00112">
    <property type="entry name" value="LDLa"/>
    <property type="match status" value="1"/>
</dbReference>
<dbReference type="GO" id="GO:0043235">
    <property type="term" value="C:receptor complex"/>
    <property type="evidence" value="ECO:0007669"/>
    <property type="project" value="TreeGrafter"/>
</dbReference>
<dbReference type="Proteomes" id="UP000075886">
    <property type="component" value="Unassembled WGS sequence"/>
</dbReference>
<feature type="disulfide bond" evidence="10">
    <location>
        <begin position="524"/>
        <end position="536"/>
    </location>
</feature>
<feature type="disulfide bond" evidence="10">
    <location>
        <begin position="531"/>
        <end position="549"/>
    </location>
</feature>
<dbReference type="InterPro" id="IPR023415">
    <property type="entry name" value="LDLR_class-A_CS"/>
</dbReference>
<feature type="compositionally biased region" description="Acidic residues" evidence="11">
    <location>
        <begin position="376"/>
        <end position="395"/>
    </location>
</feature>
<feature type="compositionally biased region" description="Acidic residues" evidence="11">
    <location>
        <begin position="70"/>
        <end position="102"/>
    </location>
</feature>
<evidence type="ECO:0000256" key="8">
    <source>
        <dbReference type="ARBA" id="ARBA00023170"/>
    </source>
</evidence>
<feature type="compositionally biased region" description="Basic and acidic residues" evidence="11">
    <location>
        <begin position="128"/>
        <end position="139"/>
    </location>
</feature>
<feature type="compositionally biased region" description="Polar residues" evidence="11">
    <location>
        <begin position="187"/>
        <end position="200"/>
    </location>
</feature>
<keyword evidence="6" id="KW-0472">Membrane</keyword>
<reference evidence="13" key="1">
    <citation type="submission" date="2014-01" db="EMBL/GenBank/DDBJ databases">
        <title>The Genome Sequence of Anopheles farauti FAR1 (V2).</title>
        <authorList>
            <consortium name="The Broad Institute Genomics Platform"/>
            <person name="Neafsey D.E."/>
            <person name="Besansky N."/>
            <person name="Howell P."/>
            <person name="Walton C."/>
            <person name="Young S.K."/>
            <person name="Zeng Q."/>
            <person name="Gargeya S."/>
            <person name="Fitzgerald M."/>
            <person name="Haas B."/>
            <person name="Abouelleil A."/>
            <person name="Allen A.W."/>
            <person name="Alvarado L."/>
            <person name="Arachchi H.M."/>
            <person name="Berlin A.M."/>
            <person name="Chapman S.B."/>
            <person name="Gainer-Dewar J."/>
            <person name="Goldberg J."/>
            <person name="Griggs A."/>
            <person name="Gujja S."/>
            <person name="Hansen M."/>
            <person name="Howarth C."/>
            <person name="Imamovic A."/>
            <person name="Ireland A."/>
            <person name="Larimer J."/>
            <person name="McCowan C."/>
            <person name="Murphy C."/>
            <person name="Pearson M."/>
            <person name="Poon T.W."/>
            <person name="Priest M."/>
            <person name="Roberts A."/>
            <person name="Saif S."/>
            <person name="Shea T."/>
            <person name="Sisk P."/>
            <person name="Sykes S."/>
            <person name="Wortman J."/>
            <person name="Nusbaum C."/>
            <person name="Birren B."/>
        </authorList>
    </citation>
    <scope>NUCLEOTIDE SEQUENCE [LARGE SCALE GENOMIC DNA]</scope>
    <source>
        <strain evidence="13">FAR1</strain>
    </source>
</reference>
<dbReference type="SUPFAM" id="SSF57424">
    <property type="entry name" value="LDL receptor-like module"/>
    <property type="match status" value="1"/>
</dbReference>
<keyword evidence="13" id="KW-1185">Reference proteome</keyword>
<dbReference type="InterPro" id="IPR002172">
    <property type="entry name" value="LDrepeatLR_classA_rpt"/>
</dbReference>
<evidence type="ECO:0000256" key="5">
    <source>
        <dbReference type="ARBA" id="ARBA00022989"/>
    </source>
</evidence>
<feature type="region of interest" description="Disordered" evidence="11">
    <location>
        <begin position="43"/>
        <end position="252"/>
    </location>
</feature>
<feature type="region of interest" description="Disordered" evidence="11">
    <location>
        <begin position="369"/>
        <end position="446"/>
    </location>
</feature>
<sequence length="563" mass="62370">MAWNSARDSDLVFEDEKPTVPSNIARLMDIENQENLRLFASQSKTALDRADESSDESSPLGSEELSYVSDDVEQLDDDDDEEDETDNEVSLRDDEEASDQDQEQSWLMRNVKRFKRSLDNLWGVSKSTEGKSEDGEHNSTKQGKHKKKATGKPRKHKNSKKSQLTKEERQQRREQNAAAAAAVHHAPQTSSARSADSGVQQKLPVAHNSISALEGKSSKLGGIRPKRQFDDTLDDTEGSGFEGSGDSGPGDENWTTYKMTITLNEPFQSSMNDPHQNSNRLAHVKALVKRLIDDALRTDFDVTAKRFAQYPSNDQLTLVVLDLNAPKDFNLDEMEDRIREQLQSGYNELRPDGLSLVLRDADDADETILERIPENEQPDEELDEDDDDPEDDDYTPVDGDERYDDEETPFPQPPFRDPVIAHDGGGGGGGRVANRAGGDEQPFPRPLFRDPVIAHDGGGGGVHHDGGDHNELEPITQDGCRGDDRVPCGQTSVYICAVQQCDGHPDCPNGEDESADRCPNTLTCKSDEFSCDSGTCIPLSQRCDGHPDCENERDEENCAPKGK</sequence>
<feature type="disulfide bond" evidence="10">
    <location>
        <begin position="543"/>
        <end position="558"/>
    </location>
</feature>
<evidence type="ECO:0008006" key="14">
    <source>
        <dbReference type="Google" id="ProtNLM"/>
    </source>
</evidence>
<keyword evidence="4" id="KW-0677">Repeat</keyword>
<dbReference type="InterPro" id="IPR051221">
    <property type="entry name" value="LDLR-related"/>
</dbReference>
<evidence type="ECO:0000256" key="6">
    <source>
        <dbReference type="ARBA" id="ARBA00023136"/>
    </source>
</evidence>
<evidence type="ECO:0000313" key="12">
    <source>
        <dbReference type="EnsemblMetazoa" id="AFAF020001-PA"/>
    </source>
</evidence>